<dbReference type="Pfam" id="PF13649">
    <property type="entry name" value="Methyltransf_25"/>
    <property type="match status" value="1"/>
</dbReference>
<sequence length="252" mass="28528">MIRFYQTEWFGIPFNSFASLSFFSLADKVFYEKFYDAFFNKFAGYDALPEPWQAIKRQCAQAIAAHIPPVAAPKILSVGCGSGFVEHCLLQMRPNIQMHCNDSSDSPLRWIAQSLPEEQLHIGLVPECLPQGATFDVIYCNAFEYCLSNKTLVKLLSSLKSWLAPGGRLILISASILDPADSPHTVRQYVDYLHDTCCNLLAHLRGAKPQQFWGWARTRKELEDLILRCGYTMDGQQQIAQLASSWLFCTKC</sequence>
<feature type="domain" description="Methyltransferase" evidence="1">
    <location>
        <begin position="75"/>
        <end position="167"/>
    </location>
</feature>
<gene>
    <name evidence="2" type="ORF">KL86DES1_21318</name>
</gene>
<dbReference type="RefSeq" id="WP_179980705.1">
    <property type="nucleotide sequence ID" value="NZ_LT608333.1"/>
</dbReference>
<dbReference type="Gene3D" id="3.40.50.150">
    <property type="entry name" value="Vaccinia Virus protein VP39"/>
    <property type="match status" value="1"/>
</dbReference>
<keyword evidence="2" id="KW-0808">Transferase</keyword>
<dbReference type="InterPro" id="IPR029063">
    <property type="entry name" value="SAM-dependent_MTases_sf"/>
</dbReference>
<proteinExistence type="predicted"/>
<organism evidence="2">
    <name type="scientific">uncultured Desulfovibrio sp</name>
    <dbReference type="NCBI Taxonomy" id="167968"/>
    <lineage>
        <taxon>Bacteria</taxon>
        <taxon>Pseudomonadati</taxon>
        <taxon>Thermodesulfobacteriota</taxon>
        <taxon>Desulfovibrionia</taxon>
        <taxon>Desulfovibrionales</taxon>
        <taxon>Desulfovibrionaceae</taxon>
        <taxon>Desulfovibrio</taxon>
        <taxon>environmental samples</taxon>
    </lineage>
</organism>
<dbReference type="GO" id="GO:0008168">
    <property type="term" value="F:methyltransferase activity"/>
    <property type="evidence" value="ECO:0007669"/>
    <property type="project" value="UniProtKB-KW"/>
</dbReference>
<evidence type="ECO:0000313" key="2">
    <source>
        <dbReference type="EMBL" id="SCM73469.1"/>
    </source>
</evidence>
<protein>
    <submittedName>
        <fullName evidence="2">Methyltransferase type 12</fullName>
    </submittedName>
</protein>
<accession>A0A212L810</accession>
<dbReference type="GO" id="GO:0032259">
    <property type="term" value="P:methylation"/>
    <property type="evidence" value="ECO:0007669"/>
    <property type="project" value="UniProtKB-KW"/>
</dbReference>
<dbReference type="InterPro" id="IPR041698">
    <property type="entry name" value="Methyltransf_25"/>
</dbReference>
<keyword evidence="2" id="KW-0489">Methyltransferase</keyword>
<dbReference type="SUPFAM" id="SSF53335">
    <property type="entry name" value="S-adenosyl-L-methionine-dependent methyltransferases"/>
    <property type="match status" value="1"/>
</dbReference>
<dbReference type="AlphaFoldDB" id="A0A212L810"/>
<reference evidence="2" key="1">
    <citation type="submission" date="2016-08" db="EMBL/GenBank/DDBJ databases">
        <authorList>
            <person name="Seilhamer J.J."/>
        </authorList>
    </citation>
    <scope>NUCLEOTIDE SEQUENCE</scope>
    <source>
        <strain evidence="2">86-1</strain>
    </source>
</reference>
<dbReference type="CDD" id="cd02440">
    <property type="entry name" value="AdoMet_MTases"/>
    <property type="match status" value="1"/>
</dbReference>
<evidence type="ECO:0000259" key="1">
    <source>
        <dbReference type="Pfam" id="PF13649"/>
    </source>
</evidence>
<dbReference type="EMBL" id="FMJC01000002">
    <property type="protein sequence ID" value="SCM73469.1"/>
    <property type="molecule type" value="Genomic_DNA"/>
</dbReference>
<name>A0A212L810_9BACT</name>